<keyword evidence="5" id="KW-0238">DNA-binding</keyword>
<evidence type="ECO:0000256" key="5">
    <source>
        <dbReference type="ARBA" id="ARBA00023125"/>
    </source>
</evidence>
<evidence type="ECO:0000313" key="12">
    <source>
        <dbReference type="Proteomes" id="UP000011777"/>
    </source>
</evidence>
<dbReference type="InterPro" id="IPR051711">
    <property type="entry name" value="Stress_Response_Reg"/>
</dbReference>
<dbReference type="PROSITE" id="PS00463">
    <property type="entry name" value="ZN2_CY6_FUNGAL_1"/>
    <property type="match status" value="1"/>
</dbReference>
<comment type="caution">
    <text evidence="11">The sequence shown here is derived from an EMBL/GenBank/DDBJ whole genome shotgun (WGS) entry which is preliminary data.</text>
</comment>
<evidence type="ECO:0000256" key="4">
    <source>
        <dbReference type="ARBA" id="ARBA00023015"/>
    </source>
</evidence>
<protein>
    <recommendedName>
        <fullName evidence="10">Zn(2)-C6 fungal-type domain-containing protein</fullName>
    </recommendedName>
</protein>
<feature type="transmembrane region" description="Helical" evidence="9">
    <location>
        <begin position="620"/>
        <end position="643"/>
    </location>
</feature>
<dbReference type="InterPro" id="IPR007219">
    <property type="entry name" value="XnlR_reg_dom"/>
</dbReference>
<dbReference type="EMBL" id="AOGT01000966">
    <property type="protein sequence ID" value="EMG48810.1"/>
    <property type="molecule type" value="Genomic_DNA"/>
</dbReference>
<dbReference type="GO" id="GO:0005634">
    <property type="term" value="C:nucleus"/>
    <property type="evidence" value="ECO:0007669"/>
    <property type="project" value="UniProtKB-SubCell"/>
</dbReference>
<dbReference type="InterPro" id="IPR036864">
    <property type="entry name" value="Zn2-C6_fun-type_DNA-bd_sf"/>
</dbReference>
<dbReference type="OMA" id="DQGFQYF"/>
<gene>
    <name evidence="11" type="ORF">G210_0569</name>
</gene>
<keyword evidence="7" id="KW-0539">Nucleus</keyword>
<evidence type="ECO:0000259" key="10">
    <source>
        <dbReference type="PROSITE" id="PS50048"/>
    </source>
</evidence>
<dbReference type="GO" id="GO:0043565">
    <property type="term" value="F:sequence-specific DNA binding"/>
    <property type="evidence" value="ECO:0007669"/>
    <property type="project" value="TreeGrafter"/>
</dbReference>
<evidence type="ECO:0000256" key="1">
    <source>
        <dbReference type="ARBA" id="ARBA00004123"/>
    </source>
</evidence>
<dbReference type="SMART" id="SM00066">
    <property type="entry name" value="GAL4"/>
    <property type="match status" value="1"/>
</dbReference>
<dbReference type="SMART" id="SM00906">
    <property type="entry name" value="Fungal_trans"/>
    <property type="match status" value="1"/>
</dbReference>
<evidence type="ECO:0000256" key="8">
    <source>
        <dbReference type="SAM" id="MobiDB-lite"/>
    </source>
</evidence>
<dbReference type="Gene3D" id="4.10.240.10">
    <property type="entry name" value="Zn(2)-C6 fungal-type DNA-binding domain"/>
    <property type="match status" value="1"/>
</dbReference>
<keyword evidence="2" id="KW-0479">Metal-binding</keyword>
<keyword evidence="9" id="KW-1133">Transmembrane helix</keyword>
<dbReference type="CDD" id="cd00067">
    <property type="entry name" value="GAL4"/>
    <property type="match status" value="1"/>
</dbReference>
<dbReference type="eggNOG" id="ENOG502QSY2">
    <property type="taxonomic scope" value="Eukaryota"/>
</dbReference>
<keyword evidence="9" id="KW-0472">Membrane</keyword>
<dbReference type="OrthoDB" id="422427at2759"/>
<dbReference type="GO" id="GO:0006351">
    <property type="term" value="P:DNA-templated transcription"/>
    <property type="evidence" value="ECO:0007669"/>
    <property type="project" value="InterPro"/>
</dbReference>
<keyword evidence="9" id="KW-0812">Transmembrane</keyword>
<dbReference type="PROSITE" id="PS50048">
    <property type="entry name" value="ZN2_CY6_FUNGAL_2"/>
    <property type="match status" value="1"/>
</dbReference>
<keyword evidence="12" id="KW-1185">Reference proteome</keyword>
<name>M3K0I9_CANMX</name>
<keyword evidence="4" id="KW-0805">Transcription regulation</keyword>
<dbReference type="STRING" id="1245528.M3K0I9"/>
<dbReference type="CDD" id="cd12148">
    <property type="entry name" value="fungal_TF_MHR"/>
    <property type="match status" value="1"/>
</dbReference>
<dbReference type="HOGENOM" id="CLU_010084_1_0_1"/>
<dbReference type="GO" id="GO:0008270">
    <property type="term" value="F:zinc ion binding"/>
    <property type="evidence" value="ECO:0007669"/>
    <property type="project" value="InterPro"/>
</dbReference>
<evidence type="ECO:0000313" key="11">
    <source>
        <dbReference type="EMBL" id="EMG48810.1"/>
    </source>
</evidence>
<feature type="compositionally biased region" description="Low complexity" evidence="8">
    <location>
        <begin position="26"/>
        <end position="41"/>
    </location>
</feature>
<proteinExistence type="predicted"/>
<feature type="region of interest" description="Disordered" evidence="8">
    <location>
        <begin position="1"/>
        <end position="57"/>
    </location>
</feature>
<comment type="subcellular location">
    <subcellularLocation>
        <location evidence="1">Nucleus</location>
    </subcellularLocation>
</comment>
<evidence type="ECO:0000256" key="9">
    <source>
        <dbReference type="SAM" id="Phobius"/>
    </source>
</evidence>
<keyword evidence="6" id="KW-0804">Transcription</keyword>
<organism evidence="11 12">
    <name type="scientific">Candida maltosa (strain Xu316)</name>
    <name type="common">Yeast</name>
    <dbReference type="NCBI Taxonomy" id="1245528"/>
    <lineage>
        <taxon>Eukaryota</taxon>
        <taxon>Fungi</taxon>
        <taxon>Dikarya</taxon>
        <taxon>Ascomycota</taxon>
        <taxon>Saccharomycotina</taxon>
        <taxon>Pichiomycetes</taxon>
        <taxon>Debaryomycetaceae</taxon>
        <taxon>Candida/Lodderomyces clade</taxon>
        <taxon>Candida</taxon>
    </lineage>
</organism>
<dbReference type="PANTHER" id="PTHR47540:SF1">
    <property type="entry name" value="ACTIVATOR OF STRESS GENES 1-RELATED"/>
    <property type="match status" value="1"/>
</dbReference>
<dbReference type="GO" id="GO:0045944">
    <property type="term" value="P:positive regulation of transcription by RNA polymerase II"/>
    <property type="evidence" value="ECO:0007669"/>
    <property type="project" value="TreeGrafter"/>
</dbReference>
<dbReference type="PANTHER" id="PTHR47540">
    <property type="entry name" value="THIAMINE REPRESSIBLE GENES REGULATORY PROTEIN THI5"/>
    <property type="match status" value="1"/>
</dbReference>
<feature type="compositionally biased region" description="Basic and acidic residues" evidence="8">
    <location>
        <begin position="1"/>
        <end position="10"/>
    </location>
</feature>
<keyword evidence="3" id="KW-0862">Zinc</keyword>
<accession>M3K0I9</accession>
<dbReference type="Proteomes" id="UP000011777">
    <property type="component" value="Unassembled WGS sequence"/>
</dbReference>
<evidence type="ECO:0000256" key="6">
    <source>
        <dbReference type="ARBA" id="ARBA00023163"/>
    </source>
</evidence>
<dbReference type="AlphaFoldDB" id="M3K0I9"/>
<evidence type="ECO:0000256" key="3">
    <source>
        <dbReference type="ARBA" id="ARBA00022833"/>
    </source>
</evidence>
<reference evidence="11 12" key="1">
    <citation type="submission" date="2013-02" db="EMBL/GenBank/DDBJ databases">
        <title>Genome sequence of Candida maltosa Xu316, a potential industrial strain for xylitol and ethanol production.</title>
        <authorList>
            <person name="Yu J."/>
            <person name="Wang Q."/>
            <person name="Geng X."/>
            <person name="Bao W."/>
            <person name="He P."/>
            <person name="Cai J."/>
        </authorList>
    </citation>
    <scope>NUCLEOTIDE SEQUENCE [LARGE SCALE GENOMIC DNA]</scope>
    <source>
        <strain evidence="12">Xu316</strain>
    </source>
</reference>
<dbReference type="SUPFAM" id="SSF57701">
    <property type="entry name" value="Zn2/Cys6 DNA-binding domain"/>
    <property type="match status" value="1"/>
</dbReference>
<sequence length="886" mass="100264">MPKREPEENHSPFSYPILASDSGSPTNMANTPSNSATNSSTKIASKSKNNENKRRRVTRACDTCRQKKVKCDGKQPCIHCTVYSYKCSYDQPNIRNKKNSGIPTPSQPSPAILQVAAQAAAAFGTNHQNQITNNFQDSPPFISPLNESFPRTNLIIFQQIVNSLFPKLHLNGFDSNLQFDLNKFQKVVQYMTQKSSTFALHLNEISELMSDPDAVIPPKRTLSISSFEDPSSTAVSSPREVKLYLPTKEVALQLIYTTWNKACVLFRFYHRPSLLEEVDLLYSLDPSNYGDRQQKFLPFLYSILACGSLFSKTPYSGSDETEKNLEDDGFKYFLEARKLIDISNVGDINSIQTIVMMIIYLQCSARLSTCYSYIGIALRSALKEGLHRNLTIFQTSKRKLDPIEEDTRKRLFYTIYKMDIYINSLLGLPRSLNEDEFDQELPQELDDENVTRTEYLFDKQEGRLSSSGCANQHTKLMMILSHIIRKMYPIKVKSDESEEFTSSANATYGKDRIHAKVTELEVELKTWLDNLPEELKPIDPSAPSLDGINEVPEKFRLANYYLHLAFLNCQIILYRPFIHFISDSMEASSSDPRSLIRGRNCIKVARMVVKLANKMIDQKLLLGTYWFSMYTIFFSIACLIYYFHFANYSNNGSGFNYAGILFDDDLNIDMIKKDIEIGKKVLDNLKNSSSSSLRIYNILNTMFEQLNRRTATRSRQNTITTPADPATIPANFNTQNVKNTFNNFDKMNQYAKRDSLGQLFDQTSIAKFESSSDLPKNVANLERVDIPKEEDNKEIGANAGGNLTSDYMPGVFDKLDAQIFGKILPPYMLEKNDALKNSGNVLPESNWPVGSTEDGLNLEDLFGTLTNSNGNGGGNSANGLEYLDPF</sequence>
<dbReference type="InterPro" id="IPR001138">
    <property type="entry name" value="Zn2Cys6_DnaBD"/>
</dbReference>
<evidence type="ECO:0000256" key="2">
    <source>
        <dbReference type="ARBA" id="ARBA00022723"/>
    </source>
</evidence>
<dbReference type="GO" id="GO:0000981">
    <property type="term" value="F:DNA-binding transcription factor activity, RNA polymerase II-specific"/>
    <property type="evidence" value="ECO:0007669"/>
    <property type="project" value="InterPro"/>
</dbReference>
<dbReference type="Pfam" id="PF04082">
    <property type="entry name" value="Fungal_trans"/>
    <property type="match status" value="1"/>
</dbReference>
<dbReference type="Pfam" id="PF00172">
    <property type="entry name" value="Zn_clus"/>
    <property type="match status" value="1"/>
</dbReference>
<feature type="domain" description="Zn(2)-C6 fungal-type" evidence="10">
    <location>
        <begin position="60"/>
        <end position="89"/>
    </location>
</feature>
<evidence type="ECO:0000256" key="7">
    <source>
        <dbReference type="ARBA" id="ARBA00023242"/>
    </source>
</evidence>